<comment type="caution">
    <text evidence="15">The sequence shown here is derived from an EMBL/GenBank/DDBJ whole genome shotgun (WGS) entry which is preliminary data.</text>
</comment>
<dbReference type="Pfam" id="PF06733">
    <property type="entry name" value="DEAD_2"/>
    <property type="match status" value="1"/>
</dbReference>
<dbReference type="PANTHER" id="PTHR11472">
    <property type="entry name" value="DNA REPAIR DEAD HELICASE RAD3/XP-D SUBFAMILY MEMBER"/>
    <property type="match status" value="1"/>
</dbReference>
<comment type="similarity">
    <text evidence="13">Belongs to the helicase family. DinG subfamily.</text>
</comment>
<name>A0A850EG94_9BACL</name>
<evidence type="ECO:0000256" key="13">
    <source>
        <dbReference type="ARBA" id="ARBA00038058"/>
    </source>
</evidence>
<dbReference type="Gene3D" id="1.10.275.40">
    <property type="match status" value="1"/>
</dbReference>
<keyword evidence="2" id="KW-0479">Metal-binding</keyword>
<keyword evidence="16" id="KW-1185">Reference proteome</keyword>
<dbReference type="SMART" id="SM00488">
    <property type="entry name" value="DEXDc2"/>
    <property type="match status" value="1"/>
</dbReference>
<evidence type="ECO:0000256" key="11">
    <source>
        <dbReference type="ARBA" id="ARBA00023204"/>
    </source>
</evidence>
<proteinExistence type="inferred from homology"/>
<dbReference type="GO" id="GO:0003677">
    <property type="term" value="F:DNA binding"/>
    <property type="evidence" value="ECO:0007669"/>
    <property type="project" value="UniProtKB-KW"/>
</dbReference>
<dbReference type="InterPro" id="IPR042493">
    <property type="entry name" value="XPD_DNA_FeS"/>
</dbReference>
<evidence type="ECO:0000256" key="1">
    <source>
        <dbReference type="ARBA" id="ARBA00022485"/>
    </source>
</evidence>
<protein>
    <submittedName>
        <fullName evidence="15">ATP-dependent DNA helicase</fullName>
    </submittedName>
</protein>
<evidence type="ECO:0000259" key="14">
    <source>
        <dbReference type="PROSITE" id="PS51193"/>
    </source>
</evidence>
<gene>
    <name evidence="15" type="ORF">HPT30_07395</name>
</gene>
<dbReference type="RefSeq" id="WP_175370774.1">
    <property type="nucleotide sequence ID" value="NZ_JABWCS010000198.1"/>
</dbReference>
<dbReference type="InterPro" id="IPR006555">
    <property type="entry name" value="ATP-dep_Helicase_C"/>
</dbReference>
<keyword evidence="12" id="KW-0413">Isomerase</keyword>
<dbReference type="GO" id="GO:0003678">
    <property type="term" value="F:DNA helicase activity"/>
    <property type="evidence" value="ECO:0007669"/>
    <property type="project" value="InterPro"/>
</dbReference>
<evidence type="ECO:0000313" key="16">
    <source>
        <dbReference type="Proteomes" id="UP000564806"/>
    </source>
</evidence>
<keyword evidence="1" id="KW-0004">4Fe-4S</keyword>
<evidence type="ECO:0000256" key="5">
    <source>
        <dbReference type="ARBA" id="ARBA00022801"/>
    </source>
</evidence>
<dbReference type="InterPro" id="IPR045028">
    <property type="entry name" value="DinG/Rad3-like"/>
</dbReference>
<dbReference type="GO" id="GO:0016818">
    <property type="term" value="F:hydrolase activity, acting on acid anhydrides, in phosphorus-containing anhydrides"/>
    <property type="evidence" value="ECO:0007669"/>
    <property type="project" value="InterPro"/>
</dbReference>
<dbReference type="Proteomes" id="UP000564806">
    <property type="component" value="Unassembled WGS sequence"/>
</dbReference>
<evidence type="ECO:0000256" key="4">
    <source>
        <dbReference type="ARBA" id="ARBA00022763"/>
    </source>
</evidence>
<keyword evidence="4" id="KW-0227">DNA damage</keyword>
<dbReference type="GO" id="GO:0046872">
    <property type="term" value="F:metal ion binding"/>
    <property type="evidence" value="ECO:0007669"/>
    <property type="project" value="UniProtKB-KW"/>
</dbReference>
<evidence type="ECO:0000256" key="10">
    <source>
        <dbReference type="ARBA" id="ARBA00023125"/>
    </source>
</evidence>
<dbReference type="GO" id="GO:0006281">
    <property type="term" value="P:DNA repair"/>
    <property type="evidence" value="ECO:0007669"/>
    <property type="project" value="UniProtKB-KW"/>
</dbReference>
<evidence type="ECO:0000256" key="3">
    <source>
        <dbReference type="ARBA" id="ARBA00022741"/>
    </source>
</evidence>
<dbReference type="EMBL" id="JABWCS010000198">
    <property type="protein sequence ID" value="NUU60165.1"/>
    <property type="molecule type" value="Genomic_DNA"/>
</dbReference>
<dbReference type="Pfam" id="PF13307">
    <property type="entry name" value="Helicase_C_2"/>
    <property type="match status" value="1"/>
</dbReference>
<dbReference type="SUPFAM" id="SSF52540">
    <property type="entry name" value="P-loop containing nucleoside triphosphate hydrolases"/>
    <property type="match status" value="2"/>
</dbReference>
<evidence type="ECO:0000256" key="9">
    <source>
        <dbReference type="ARBA" id="ARBA00023014"/>
    </source>
</evidence>
<keyword evidence="9" id="KW-0411">Iron-sulfur</keyword>
<feature type="domain" description="Helicase ATP-binding" evidence="14">
    <location>
        <begin position="181"/>
        <end position="434"/>
    </location>
</feature>
<dbReference type="InterPro" id="IPR010614">
    <property type="entry name" value="RAD3-like_helicase_DEAD"/>
</dbReference>
<dbReference type="InterPro" id="IPR014013">
    <property type="entry name" value="Helic_SF1/SF2_ATP-bd_DinG/Rad3"/>
</dbReference>
<evidence type="ECO:0000256" key="7">
    <source>
        <dbReference type="ARBA" id="ARBA00022840"/>
    </source>
</evidence>
<dbReference type="Gene3D" id="1.10.30.20">
    <property type="entry name" value="Bacterial XPD DNA helicase, FeS cluster domain"/>
    <property type="match status" value="1"/>
</dbReference>
<dbReference type="PANTHER" id="PTHR11472:SF34">
    <property type="entry name" value="REGULATOR OF TELOMERE ELONGATION HELICASE 1"/>
    <property type="match status" value="1"/>
</dbReference>
<dbReference type="Gene3D" id="3.40.50.300">
    <property type="entry name" value="P-loop containing nucleotide triphosphate hydrolases"/>
    <property type="match status" value="2"/>
</dbReference>
<keyword evidence="6 15" id="KW-0347">Helicase</keyword>
<evidence type="ECO:0000256" key="2">
    <source>
        <dbReference type="ARBA" id="ARBA00022723"/>
    </source>
</evidence>
<dbReference type="AlphaFoldDB" id="A0A850EG94"/>
<dbReference type="Gene3D" id="3.90.320.10">
    <property type="match status" value="1"/>
</dbReference>
<dbReference type="InterPro" id="IPR006554">
    <property type="entry name" value="Helicase-like_DEXD_c2"/>
</dbReference>
<keyword evidence="10" id="KW-0238">DNA-binding</keyword>
<dbReference type="InterPro" id="IPR011604">
    <property type="entry name" value="PDDEXK-like_dom_sf"/>
</dbReference>
<dbReference type="GO" id="GO:0005524">
    <property type="term" value="F:ATP binding"/>
    <property type="evidence" value="ECO:0007669"/>
    <property type="project" value="UniProtKB-KW"/>
</dbReference>
<evidence type="ECO:0000256" key="12">
    <source>
        <dbReference type="ARBA" id="ARBA00023235"/>
    </source>
</evidence>
<dbReference type="InterPro" id="IPR027417">
    <property type="entry name" value="P-loop_NTPase"/>
</dbReference>
<keyword evidence="8" id="KW-0408">Iron</keyword>
<sequence length="768" mass="86962">MQHRISISVRTLVEYVFRSGSLEPGFRSASSMVEGTRIHQKIHQRYKESDQKEVYLKTEIPYKELLLVVDGRCDGLLLTEDGTLVVEEIKSTAGPLDLLGEGREVHWAQALMYAYMIALEQGLTSMEVRLTYVQRGGEEERSLQRSVSMEELADFAADTVARYAPYAEMLLRHDITKEQSIRELGFPFPTYRKGQRHFAGAVYKAVSEGVNLFAQAPTGIGKTMSTLFPAIKAIGEGRAKGFFYLTAKTITRMAAEEALALLSAKGLVLHVITLTAKDKACFREEGLCGSDHCPFAEGYYDRINEALLDMLGQETLMTREVIAGYAKKHEVCPFEFSLDAAYVCDAVICDYNYIYDPRISLKRLAEERKKDTVLLVDEAHNLVDRGREMFSAALQKAPFLGMQRQYKVSNSRLSAAAKAVNSFFIALRKLCNEEGQGWWNDFPEELPGLLENFAAEAELELIHPSMMLAADPEEGESSLLDTFYAVQGMLRTFKTYDERYVTYAEIRRGDVYLKLFNLDPSYLLRQMAKGFRSQILFSATLAPMSYYRDMIGAAEEDYSLIVASPFQKEQWEVSLLPLSTRYHDREASLLPLSEALHRMTGKPGNYLAFFPSYLYLQNVYDLFNERYPDIATLVQGSGMSEEAREDFLAAFRPDANQTLLGFAVLGGIFSEGVDLPGDRLNGVMVVGVGLPQLGLERNLLRAYFNRQGKNGFDYAYVYPGMCKVLQAGGRLIRTENDHGTIVLADDRFMQQPYHWLLPEEWRDYLIWQ</sequence>
<keyword evidence="11" id="KW-0234">DNA repair</keyword>
<accession>A0A850EG94</accession>
<dbReference type="SMART" id="SM00491">
    <property type="entry name" value="HELICc2"/>
    <property type="match status" value="1"/>
</dbReference>
<evidence type="ECO:0000256" key="6">
    <source>
        <dbReference type="ARBA" id="ARBA00022806"/>
    </source>
</evidence>
<keyword evidence="5" id="KW-0378">Hydrolase</keyword>
<organism evidence="15 16">
    <name type="scientific">Paenibacillus agri</name>
    <dbReference type="NCBI Taxonomy" id="2744309"/>
    <lineage>
        <taxon>Bacteria</taxon>
        <taxon>Bacillati</taxon>
        <taxon>Bacillota</taxon>
        <taxon>Bacilli</taxon>
        <taxon>Bacillales</taxon>
        <taxon>Paenibacillaceae</taxon>
        <taxon>Paenibacillus</taxon>
    </lineage>
</organism>
<dbReference type="GO" id="GO:0051539">
    <property type="term" value="F:4 iron, 4 sulfur cluster binding"/>
    <property type="evidence" value="ECO:0007669"/>
    <property type="project" value="UniProtKB-KW"/>
</dbReference>
<keyword evidence="7" id="KW-0067">ATP-binding</keyword>
<dbReference type="PROSITE" id="PS51193">
    <property type="entry name" value="HELICASE_ATP_BIND_2"/>
    <property type="match status" value="1"/>
</dbReference>
<evidence type="ECO:0000256" key="8">
    <source>
        <dbReference type="ARBA" id="ARBA00023004"/>
    </source>
</evidence>
<evidence type="ECO:0000313" key="15">
    <source>
        <dbReference type="EMBL" id="NUU60165.1"/>
    </source>
</evidence>
<reference evidence="15" key="1">
    <citation type="submission" date="2020-06" db="EMBL/GenBank/DDBJ databases">
        <title>Paenibacillus sp. nov., isolated from soil.</title>
        <authorList>
            <person name="Seo Y.L."/>
        </authorList>
    </citation>
    <scope>NUCLEOTIDE SEQUENCE [LARGE SCALE GENOMIC DNA]</scope>
    <source>
        <strain evidence="15">JW14</strain>
    </source>
</reference>
<keyword evidence="3" id="KW-0547">Nucleotide-binding</keyword>